<reference evidence="2 3" key="1">
    <citation type="submission" date="2018-07" db="EMBL/GenBank/DDBJ databases">
        <title>Desertimonas flava gen. nov. sp. nov.</title>
        <authorList>
            <person name="Liu S."/>
        </authorList>
    </citation>
    <scope>NUCLEOTIDE SEQUENCE [LARGE SCALE GENOMIC DNA]</scope>
    <source>
        <strain evidence="2 3">16Sb5-5</strain>
    </source>
</reference>
<organism evidence="2 3">
    <name type="scientific">Desertihabitans brevis</name>
    <dbReference type="NCBI Taxonomy" id="2268447"/>
    <lineage>
        <taxon>Bacteria</taxon>
        <taxon>Bacillati</taxon>
        <taxon>Actinomycetota</taxon>
        <taxon>Actinomycetes</taxon>
        <taxon>Propionibacteriales</taxon>
        <taxon>Propionibacteriaceae</taxon>
        <taxon>Desertihabitans</taxon>
    </lineage>
</organism>
<evidence type="ECO:0000313" key="2">
    <source>
        <dbReference type="EMBL" id="RCK68261.1"/>
    </source>
</evidence>
<dbReference type="RefSeq" id="WP_114127822.1">
    <property type="nucleotide sequence ID" value="NZ_QOUI01000012.1"/>
</dbReference>
<evidence type="ECO:0000259" key="1">
    <source>
        <dbReference type="Pfam" id="PF14594"/>
    </source>
</evidence>
<name>A0A367YTF4_9ACTN</name>
<evidence type="ECO:0000313" key="3">
    <source>
        <dbReference type="Proteomes" id="UP000252770"/>
    </source>
</evidence>
<keyword evidence="3" id="KW-1185">Reference proteome</keyword>
<gene>
    <name evidence="2" type="ORF">DT076_16565</name>
</gene>
<dbReference type="Proteomes" id="UP000252770">
    <property type="component" value="Unassembled WGS sequence"/>
</dbReference>
<sequence>MGPFKITLFDKTFQRLGWLSDPIEVRCTPRHNRIAECSITVPVDHRQRNLLQAPGARITVDHRGEQQFSGTWDGLAAQGPTLDGTTTLTYTGDLALIYDMLGYPRPGFPVGQQTVESDNRTGPTETVVKAVISANKGRWGAVGDRIMVAPDSGRGAASRVRLRMVPLSDQLEQILDRGGIGLTVQQIDGQLVVDCYEPATFPIALREESGALLDWQWSRSAPTVTRVVVGGAGEGTARIFRNRVDTAREAEWGFVREHFVDARDVGADDPDMETLLSERMDEALAEGAPTAGLGVTLQDTGAFSYGENVHVGDRVTLRFGSGLEVTDILREATLVWSRDTGPAVEATPVIGERTDDPDLTLIRTVAALARGDRARRTR</sequence>
<proteinExistence type="predicted"/>
<dbReference type="AlphaFoldDB" id="A0A367YTF4"/>
<comment type="caution">
    <text evidence="2">The sequence shown here is derived from an EMBL/GenBank/DDBJ whole genome shotgun (WGS) entry which is preliminary data.</text>
</comment>
<dbReference type="InterPro" id="IPR029432">
    <property type="entry name" value="Gp28/Gp37-like_dom"/>
</dbReference>
<protein>
    <recommendedName>
        <fullName evidence="1">Gp28/Gp37-like domain-containing protein</fullName>
    </recommendedName>
</protein>
<dbReference type="EMBL" id="QOUI01000012">
    <property type="protein sequence ID" value="RCK68261.1"/>
    <property type="molecule type" value="Genomic_DNA"/>
</dbReference>
<feature type="domain" description="Gp28/Gp37-like" evidence="1">
    <location>
        <begin position="6"/>
        <end position="347"/>
    </location>
</feature>
<dbReference type="Pfam" id="PF14594">
    <property type="entry name" value="Sipho_Gp37"/>
    <property type="match status" value="1"/>
</dbReference>
<accession>A0A367YTF4</accession>